<sequence length="67" mass="7342">MNFTALVTKIRREIGGRTDLDALVSGSSNTDIEDATNDAIKAVSLWYPYDFDSVVFTTLTTQASKPI</sequence>
<accession>A0A0F9G4Q5</accession>
<gene>
    <name evidence="1" type="ORF">LCGC14_2163700</name>
</gene>
<organism evidence="1">
    <name type="scientific">marine sediment metagenome</name>
    <dbReference type="NCBI Taxonomy" id="412755"/>
    <lineage>
        <taxon>unclassified sequences</taxon>
        <taxon>metagenomes</taxon>
        <taxon>ecological metagenomes</taxon>
    </lineage>
</organism>
<comment type="caution">
    <text evidence="1">The sequence shown here is derived from an EMBL/GenBank/DDBJ whole genome shotgun (WGS) entry which is preliminary data.</text>
</comment>
<dbReference type="EMBL" id="LAZR01027804">
    <property type="protein sequence ID" value="KKL64565.1"/>
    <property type="molecule type" value="Genomic_DNA"/>
</dbReference>
<reference evidence="1" key="1">
    <citation type="journal article" date="2015" name="Nature">
        <title>Complex archaea that bridge the gap between prokaryotes and eukaryotes.</title>
        <authorList>
            <person name="Spang A."/>
            <person name="Saw J.H."/>
            <person name="Jorgensen S.L."/>
            <person name="Zaremba-Niedzwiedzka K."/>
            <person name="Martijn J."/>
            <person name="Lind A.E."/>
            <person name="van Eijk R."/>
            <person name="Schleper C."/>
            <person name="Guy L."/>
            <person name="Ettema T.J."/>
        </authorList>
    </citation>
    <scope>NUCLEOTIDE SEQUENCE</scope>
</reference>
<protein>
    <submittedName>
        <fullName evidence="1">Uncharacterized protein</fullName>
    </submittedName>
</protein>
<name>A0A0F9G4Q5_9ZZZZ</name>
<evidence type="ECO:0000313" key="1">
    <source>
        <dbReference type="EMBL" id="KKL64565.1"/>
    </source>
</evidence>
<dbReference type="AlphaFoldDB" id="A0A0F9G4Q5"/>
<proteinExistence type="predicted"/>